<dbReference type="Proteomes" id="UP000244880">
    <property type="component" value="Unassembled WGS sequence"/>
</dbReference>
<dbReference type="EMBL" id="OMOR01000001">
    <property type="protein sequence ID" value="SPH19970.1"/>
    <property type="molecule type" value="Genomic_DNA"/>
</dbReference>
<organism evidence="1 2">
    <name type="scientific">Ascidiaceihabitans donghaensis</name>
    <dbReference type="NCBI Taxonomy" id="1510460"/>
    <lineage>
        <taxon>Bacteria</taxon>
        <taxon>Pseudomonadati</taxon>
        <taxon>Pseudomonadota</taxon>
        <taxon>Alphaproteobacteria</taxon>
        <taxon>Rhodobacterales</taxon>
        <taxon>Paracoccaceae</taxon>
        <taxon>Ascidiaceihabitans</taxon>
    </lineage>
</organism>
<dbReference type="RefSeq" id="WP_181364398.1">
    <property type="nucleotide sequence ID" value="NZ_OMOR01000001.1"/>
</dbReference>
<accession>A0A2R8BA90</accession>
<protein>
    <submittedName>
        <fullName evidence="1">Uncharacterized protein</fullName>
    </submittedName>
</protein>
<keyword evidence="2" id="KW-1185">Reference proteome</keyword>
<dbReference type="AlphaFoldDB" id="A0A2R8BA90"/>
<reference evidence="1 2" key="1">
    <citation type="submission" date="2018-03" db="EMBL/GenBank/DDBJ databases">
        <authorList>
            <person name="Keele B.F."/>
        </authorList>
    </citation>
    <scope>NUCLEOTIDE SEQUENCE [LARGE SCALE GENOMIC DNA]</scope>
    <source>
        <strain evidence="1 2">CECT 8599</strain>
    </source>
</reference>
<evidence type="ECO:0000313" key="1">
    <source>
        <dbReference type="EMBL" id="SPH19970.1"/>
    </source>
</evidence>
<name>A0A2R8BA90_9RHOB</name>
<proteinExistence type="predicted"/>
<sequence>MFRMIRTIIFVAVAFVAGVLYEQYNDGLDCDAKGGEMIKGLCEGTLQ</sequence>
<gene>
    <name evidence="1" type="ORF">ASD8599_00710</name>
</gene>
<evidence type="ECO:0000313" key="2">
    <source>
        <dbReference type="Proteomes" id="UP000244880"/>
    </source>
</evidence>